<evidence type="ECO:0000313" key="2">
    <source>
        <dbReference type="EMBL" id="CAD7404983.1"/>
    </source>
</evidence>
<organism evidence="2">
    <name type="scientific">Timema poppense</name>
    <name type="common">Walking stick</name>
    <dbReference type="NCBI Taxonomy" id="170557"/>
    <lineage>
        <taxon>Eukaryota</taxon>
        <taxon>Metazoa</taxon>
        <taxon>Ecdysozoa</taxon>
        <taxon>Arthropoda</taxon>
        <taxon>Hexapoda</taxon>
        <taxon>Insecta</taxon>
        <taxon>Pterygota</taxon>
        <taxon>Neoptera</taxon>
        <taxon>Polyneoptera</taxon>
        <taxon>Phasmatodea</taxon>
        <taxon>Timematodea</taxon>
        <taxon>Timematoidea</taxon>
        <taxon>Timematidae</taxon>
        <taxon>Timema</taxon>
    </lineage>
</organism>
<name>A0A7R9CYX0_TIMPO</name>
<accession>A0A7R9CYX0</accession>
<sequence>MKFWDSINQDIIESHILVKLFITVRKHTHSFFNSLVINLIFYSPENIKEEPLPSTPAVCVTLHKDSDFKEIQSEIRKYLGLQENGQELIKLRTKNGILVPLSYILAGSSENDPYIIEVLRLYQHALANGTIPQVVKDTVKHRFENLEKRVQHLEATIPDLKSLRMSNIERVAEQLNYKLHFLNRRIDDLAPEDWKEKLQSSGKSLSPIRATN</sequence>
<keyword evidence="1" id="KW-0175">Coiled coil</keyword>
<feature type="coiled-coil region" evidence="1">
    <location>
        <begin position="136"/>
        <end position="185"/>
    </location>
</feature>
<dbReference type="AlphaFoldDB" id="A0A7R9CYX0"/>
<dbReference type="EMBL" id="OD002356">
    <property type="protein sequence ID" value="CAD7404983.1"/>
    <property type="molecule type" value="Genomic_DNA"/>
</dbReference>
<evidence type="ECO:0000256" key="1">
    <source>
        <dbReference type="SAM" id="Coils"/>
    </source>
</evidence>
<gene>
    <name evidence="2" type="ORF">TPSB3V08_LOCUS4755</name>
</gene>
<protein>
    <submittedName>
        <fullName evidence="2">Uncharacterized protein</fullName>
    </submittedName>
</protein>
<proteinExistence type="predicted"/>
<reference evidence="2" key="1">
    <citation type="submission" date="2020-11" db="EMBL/GenBank/DDBJ databases">
        <authorList>
            <person name="Tran Van P."/>
        </authorList>
    </citation>
    <scope>NUCLEOTIDE SEQUENCE</scope>
</reference>